<accession>A0ABX7K8W7</accession>
<organism evidence="1 2">
    <name type="scientific">Tsuneonella flava</name>
    <dbReference type="NCBI Taxonomy" id="2055955"/>
    <lineage>
        <taxon>Bacteria</taxon>
        <taxon>Pseudomonadati</taxon>
        <taxon>Pseudomonadota</taxon>
        <taxon>Alphaproteobacteria</taxon>
        <taxon>Sphingomonadales</taxon>
        <taxon>Erythrobacteraceae</taxon>
        <taxon>Tsuneonella</taxon>
    </lineage>
</organism>
<name>A0ABX7K8W7_9SPHN</name>
<dbReference type="EMBL" id="CP061510">
    <property type="protein sequence ID" value="QSB44708.1"/>
    <property type="molecule type" value="Genomic_DNA"/>
</dbReference>
<dbReference type="RefSeq" id="WP_205442782.1">
    <property type="nucleotide sequence ID" value="NZ_CP061510.1"/>
</dbReference>
<dbReference type="Proteomes" id="UP000663637">
    <property type="component" value="Chromosome"/>
</dbReference>
<proteinExistence type="predicted"/>
<evidence type="ECO:0000313" key="2">
    <source>
        <dbReference type="Proteomes" id="UP000663637"/>
    </source>
</evidence>
<evidence type="ECO:0000313" key="1">
    <source>
        <dbReference type="EMBL" id="QSB44708.1"/>
    </source>
</evidence>
<reference evidence="1 2" key="1">
    <citation type="submission" date="2020-09" db="EMBL/GenBank/DDBJ databases">
        <title>Complete genome sequence of altererythrobacter flavus SS-21NJ, isolated from Dongying oil sludge in Shandong province.</title>
        <authorList>
            <person name="Sun S."/>
            <person name="Zhang Z."/>
        </authorList>
    </citation>
    <scope>NUCLEOTIDE SEQUENCE [LARGE SCALE GENOMIC DNA]</scope>
    <source>
        <strain evidence="1 2">SS-21NJ</strain>
    </source>
</reference>
<sequence>MASPVTAPLRAHHSPVILPMACGQKPPEGPAMKAIVEVEDWRDAGRH</sequence>
<gene>
    <name evidence="1" type="ORF">IDJ81_00465</name>
</gene>
<keyword evidence="2" id="KW-1185">Reference proteome</keyword>
<protein>
    <submittedName>
        <fullName evidence="1">Uncharacterized protein</fullName>
    </submittedName>
</protein>